<proteinExistence type="predicted"/>
<dbReference type="InterPro" id="IPR035923">
    <property type="entry name" value="TT1751-like_sf"/>
</dbReference>
<dbReference type="EMBL" id="LAZR01000118">
    <property type="protein sequence ID" value="KKN89498.1"/>
    <property type="molecule type" value="Genomic_DNA"/>
</dbReference>
<name>A0A0F9XCN0_9ZZZZ</name>
<evidence type="ECO:0000313" key="1">
    <source>
        <dbReference type="EMBL" id="KKN89498.1"/>
    </source>
</evidence>
<dbReference type="Gene3D" id="3.30.310.70">
    <property type="entry name" value="TT1751-like domain"/>
    <property type="match status" value="1"/>
</dbReference>
<reference evidence="1" key="1">
    <citation type="journal article" date="2015" name="Nature">
        <title>Complex archaea that bridge the gap between prokaryotes and eukaryotes.</title>
        <authorList>
            <person name="Spang A."/>
            <person name="Saw J.H."/>
            <person name="Jorgensen S.L."/>
            <person name="Zaremba-Niedzwiedzka K."/>
            <person name="Martijn J."/>
            <person name="Lind A.E."/>
            <person name="van Eijk R."/>
            <person name="Schleper C."/>
            <person name="Guy L."/>
            <person name="Ettema T.J."/>
        </authorList>
    </citation>
    <scope>NUCLEOTIDE SEQUENCE</scope>
</reference>
<protein>
    <submittedName>
        <fullName evidence="1">Uncharacterized protein</fullName>
    </submittedName>
</protein>
<sequence length="163" mass="17346">MKRTAIKGGAIALLFAGFAAMPATAAETVTSYETTAPFDEVRQDLSDAIVNRGYVIDYEAFVGDMLARTGADVGAEKTIFQDGRANIMQFCSAVLSRKAMEADVMNLSFCPYGLFVYESADATGTVTVGFRRLDESGSEESKAALGEINAVLDEIAKEVAGTE</sequence>
<comment type="caution">
    <text evidence="1">The sequence shown here is derived from an EMBL/GenBank/DDBJ whole genome shotgun (WGS) entry which is preliminary data.</text>
</comment>
<organism evidence="1">
    <name type="scientific">marine sediment metagenome</name>
    <dbReference type="NCBI Taxonomy" id="412755"/>
    <lineage>
        <taxon>unclassified sequences</taxon>
        <taxon>metagenomes</taxon>
        <taxon>ecological metagenomes</taxon>
    </lineage>
</organism>
<dbReference type="AlphaFoldDB" id="A0A0F9XCN0"/>
<accession>A0A0F9XCN0</accession>
<gene>
    <name evidence="1" type="ORF">LCGC14_0238290</name>
</gene>
<dbReference type="SUPFAM" id="SSF103247">
    <property type="entry name" value="TT1751-like"/>
    <property type="match status" value="1"/>
</dbReference>